<dbReference type="InterPro" id="IPR009057">
    <property type="entry name" value="Homeodomain-like_sf"/>
</dbReference>
<keyword evidence="5" id="KW-1185">Reference proteome</keyword>
<evidence type="ECO:0000313" key="6">
    <source>
        <dbReference type="Proteomes" id="UP000663852"/>
    </source>
</evidence>
<dbReference type="EMBL" id="CAJNOR010003565">
    <property type="protein sequence ID" value="CAF1426222.1"/>
    <property type="molecule type" value="Genomic_DNA"/>
</dbReference>
<dbReference type="OrthoDB" id="5876883at2759"/>
<proteinExistence type="predicted"/>
<dbReference type="Proteomes" id="UP000663828">
    <property type="component" value="Unassembled WGS sequence"/>
</dbReference>
<evidence type="ECO:0000313" key="5">
    <source>
        <dbReference type="Proteomes" id="UP000663828"/>
    </source>
</evidence>
<evidence type="ECO:0000313" key="3">
    <source>
        <dbReference type="EMBL" id="CAF1365518.1"/>
    </source>
</evidence>
<protein>
    <recommendedName>
        <fullName evidence="2">HTH CENPB-type domain-containing protein</fullName>
    </recommendedName>
</protein>
<keyword evidence="1" id="KW-0238">DNA-binding</keyword>
<dbReference type="GO" id="GO:0003677">
    <property type="term" value="F:DNA binding"/>
    <property type="evidence" value="ECO:0007669"/>
    <property type="project" value="UniProtKB-KW"/>
</dbReference>
<sequence>MTLYLTVSSFGFGFESFEITSRPKSYQNQYQNWQNLIKAYTAKPKLNQNLILKTEEKHPEPTKDEPSSKDYELADQLFLLFNELLTSAKLLVDHIVTLDFNEYGDCSADYQEEEDDNAVALNVDGITYSYDTMCPIVEFSKTHTFPTFRRRYRQIKYKEQLRRIKRYVNAQDMKTQKLQFVDNFVYTEFIRARECCLPMHDSDLRRLAIRKAHNLYLVGFMASSHWILDFKRRHHISSRKVTKLVTKNHLEDRNEILKSAERFVKTVKNTISDYAEDHI</sequence>
<organism evidence="3 6">
    <name type="scientific">Adineta ricciae</name>
    <name type="common">Rotifer</name>
    <dbReference type="NCBI Taxonomy" id="249248"/>
    <lineage>
        <taxon>Eukaryota</taxon>
        <taxon>Metazoa</taxon>
        <taxon>Spiralia</taxon>
        <taxon>Gnathifera</taxon>
        <taxon>Rotifera</taxon>
        <taxon>Eurotatoria</taxon>
        <taxon>Bdelloidea</taxon>
        <taxon>Adinetida</taxon>
        <taxon>Adinetidae</taxon>
        <taxon>Adineta</taxon>
    </lineage>
</organism>
<accession>A0A815I9U8</accession>
<evidence type="ECO:0000256" key="1">
    <source>
        <dbReference type="ARBA" id="ARBA00023125"/>
    </source>
</evidence>
<evidence type="ECO:0000259" key="2">
    <source>
        <dbReference type="PROSITE" id="PS51253"/>
    </source>
</evidence>
<dbReference type="InterPro" id="IPR006600">
    <property type="entry name" value="HTH_CenpB_DNA-bd_dom"/>
</dbReference>
<comment type="caution">
    <text evidence="3">The sequence shown here is derived from an EMBL/GenBank/DDBJ whole genome shotgun (WGS) entry which is preliminary data.</text>
</comment>
<evidence type="ECO:0000313" key="4">
    <source>
        <dbReference type="EMBL" id="CAF1426222.1"/>
    </source>
</evidence>
<dbReference type="AlphaFoldDB" id="A0A815I9U8"/>
<dbReference type="SUPFAM" id="SSF46689">
    <property type="entry name" value="Homeodomain-like"/>
    <property type="match status" value="1"/>
</dbReference>
<reference evidence="3" key="1">
    <citation type="submission" date="2021-02" db="EMBL/GenBank/DDBJ databases">
        <authorList>
            <person name="Nowell W R."/>
        </authorList>
    </citation>
    <scope>NUCLEOTIDE SEQUENCE</scope>
</reference>
<feature type="domain" description="HTH CENPB-type" evidence="2">
    <location>
        <begin position="169"/>
        <end position="240"/>
    </location>
</feature>
<dbReference type="EMBL" id="CAJNOJ010000280">
    <property type="protein sequence ID" value="CAF1365518.1"/>
    <property type="molecule type" value="Genomic_DNA"/>
</dbReference>
<dbReference type="Proteomes" id="UP000663852">
    <property type="component" value="Unassembled WGS sequence"/>
</dbReference>
<name>A0A815I9U8_ADIRI</name>
<gene>
    <name evidence="3" type="ORF">EDS130_LOCUS34070</name>
    <name evidence="4" type="ORF">XAT740_LOCUS35519</name>
</gene>
<dbReference type="SMART" id="SM00674">
    <property type="entry name" value="CENPB"/>
    <property type="match status" value="1"/>
</dbReference>
<dbReference type="PROSITE" id="PS51253">
    <property type="entry name" value="HTH_CENPB"/>
    <property type="match status" value="1"/>
</dbReference>